<reference evidence="1 2" key="1">
    <citation type="journal article" date="2015" name="Sci. Rep.">
        <title>The power of single molecule real-time sequencing technology in the de novo assembly of a eukaryotic genome.</title>
        <authorList>
            <person name="Sakai H."/>
            <person name="Naito K."/>
            <person name="Ogiso-Tanaka E."/>
            <person name="Takahashi Y."/>
            <person name="Iseki K."/>
            <person name="Muto C."/>
            <person name="Satou K."/>
            <person name="Teruya K."/>
            <person name="Shiroma A."/>
            <person name="Shimoji M."/>
            <person name="Hirano T."/>
            <person name="Itoh T."/>
            <person name="Kaga A."/>
            <person name="Tomooka N."/>
        </authorList>
    </citation>
    <scope>NUCLEOTIDE SEQUENCE [LARGE SCALE GENOMIC DNA]</scope>
    <source>
        <strain evidence="2">cv. Shumari</strain>
    </source>
</reference>
<dbReference type="Proteomes" id="UP000291084">
    <property type="component" value="Chromosome 6"/>
</dbReference>
<protein>
    <submittedName>
        <fullName evidence="1">Uncharacterized protein</fullName>
    </submittedName>
</protein>
<keyword evidence="2" id="KW-1185">Reference proteome</keyword>
<gene>
    <name evidence="1" type="primary">Vigan.06G041100</name>
    <name evidence="1" type="ORF">VIGAN_06041100</name>
</gene>
<dbReference type="AlphaFoldDB" id="A0A0S3S9G6"/>
<name>A0A0S3S9G6_PHAAN</name>
<organism evidence="1 2">
    <name type="scientific">Vigna angularis var. angularis</name>
    <dbReference type="NCBI Taxonomy" id="157739"/>
    <lineage>
        <taxon>Eukaryota</taxon>
        <taxon>Viridiplantae</taxon>
        <taxon>Streptophyta</taxon>
        <taxon>Embryophyta</taxon>
        <taxon>Tracheophyta</taxon>
        <taxon>Spermatophyta</taxon>
        <taxon>Magnoliopsida</taxon>
        <taxon>eudicotyledons</taxon>
        <taxon>Gunneridae</taxon>
        <taxon>Pentapetalae</taxon>
        <taxon>rosids</taxon>
        <taxon>fabids</taxon>
        <taxon>Fabales</taxon>
        <taxon>Fabaceae</taxon>
        <taxon>Papilionoideae</taxon>
        <taxon>50 kb inversion clade</taxon>
        <taxon>NPAAA clade</taxon>
        <taxon>indigoferoid/millettioid clade</taxon>
        <taxon>Phaseoleae</taxon>
        <taxon>Vigna</taxon>
    </lineage>
</organism>
<accession>A0A0S3S9G6</accession>
<sequence length="75" mass="8017">FSSPTATSFPFPTPNPPPFPFITIMSLIVINSSPKTITTSPFSTSHIHTLPSSAADTTFLSSFTKANDTIPPLCF</sequence>
<proteinExistence type="predicted"/>
<evidence type="ECO:0000313" key="2">
    <source>
        <dbReference type="Proteomes" id="UP000291084"/>
    </source>
</evidence>
<dbReference type="EMBL" id="AP015039">
    <property type="protein sequence ID" value="BAT89456.1"/>
    <property type="molecule type" value="Genomic_DNA"/>
</dbReference>
<feature type="non-terminal residue" evidence="1">
    <location>
        <position position="1"/>
    </location>
</feature>
<evidence type="ECO:0000313" key="1">
    <source>
        <dbReference type="EMBL" id="BAT89456.1"/>
    </source>
</evidence>